<dbReference type="EMBL" id="JARVKM010000060">
    <property type="protein sequence ID" value="KAK9772522.1"/>
    <property type="molecule type" value="Genomic_DNA"/>
</dbReference>
<reference evidence="1 2" key="1">
    <citation type="submission" date="2024-02" db="EMBL/GenBank/DDBJ databases">
        <title>First draft genome assembly of two strains of Seiridium cardinale.</title>
        <authorList>
            <person name="Emiliani G."/>
            <person name="Scali E."/>
        </authorList>
    </citation>
    <scope>NUCLEOTIDE SEQUENCE [LARGE SCALE GENOMIC DNA]</scope>
    <source>
        <strain evidence="1 2">BM-138-000479</strain>
    </source>
</reference>
<proteinExistence type="predicted"/>
<accession>A0ABR2XFP0</accession>
<gene>
    <name evidence="1" type="ORF">SCAR479_10739</name>
</gene>
<keyword evidence="1" id="KW-0012">Acyltransferase</keyword>
<dbReference type="Proteomes" id="UP001465668">
    <property type="component" value="Unassembled WGS sequence"/>
</dbReference>
<organism evidence="1 2">
    <name type="scientific">Seiridium cardinale</name>
    <dbReference type="NCBI Taxonomy" id="138064"/>
    <lineage>
        <taxon>Eukaryota</taxon>
        <taxon>Fungi</taxon>
        <taxon>Dikarya</taxon>
        <taxon>Ascomycota</taxon>
        <taxon>Pezizomycotina</taxon>
        <taxon>Sordariomycetes</taxon>
        <taxon>Xylariomycetidae</taxon>
        <taxon>Amphisphaeriales</taxon>
        <taxon>Sporocadaceae</taxon>
        <taxon>Seiridium</taxon>
    </lineage>
</organism>
<keyword evidence="1" id="KW-0808">Transferase</keyword>
<evidence type="ECO:0000313" key="2">
    <source>
        <dbReference type="Proteomes" id="UP001465668"/>
    </source>
</evidence>
<sequence length="281" mass="30954">MGQRTLLDAWTLMLRGQVDEVARPIGGTTNDPDPLEKLGAGPTEPYKLANIQLYMFGLAKYAIRNLISFCRAQENHIVCVPAAFLARLHQTALIDLAASNNGIKPFLTEGDVLAAWWTRMATSHLKMGPQKRVLISNVYSYAQAVGSRPTSSGKTLYRMPRFINVHSSLQGVFEQPLGNLALSVRQALEQLGSRSQIDAYAALWRQSWGRLPPLFGDPGMHMITISNWAKARLFNTDFSAAIVPGSGELLGDSATRGKPSYIQNDQPKEIWASVEETLADQ</sequence>
<keyword evidence="2" id="KW-1185">Reference proteome</keyword>
<name>A0ABR2XFP0_9PEZI</name>
<dbReference type="Gene3D" id="3.30.559.10">
    <property type="entry name" value="Chloramphenicol acetyltransferase-like domain"/>
    <property type="match status" value="1"/>
</dbReference>
<dbReference type="GO" id="GO:0016746">
    <property type="term" value="F:acyltransferase activity"/>
    <property type="evidence" value="ECO:0007669"/>
    <property type="project" value="UniProtKB-KW"/>
</dbReference>
<protein>
    <submittedName>
        <fullName evidence="1">Acyltransferase</fullName>
    </submittedName>
</protein>
<evidence type="ECO:0000313" key="1">
    <source>
        <dbReference type="EMBL" id="KAK9772522.1"/>
    </source>
</evidence>
<comment type="caution">
    <text evidence="1">The sequence shown here is derived from an EMBL/GenBank/DDBJ whole genome shotgun (WGS) entry which is preliminary data.</text>
</comment>
<dbReference type="InterPro" id="IPR023213">
    <property type="entry name" value="CAT-like_dom_sf"/>
</dbReference>